<dbReference type="AlphaFoldDB" id="A0A0A9G5Q5"/>
<sequence>MSSGYPQPLPLLKMFTSSEVQGSSGPSHTKPNLCCAFTSLVAPSAR</sequence>
<organism evidence="1">
    <name type="scientific">Arundo donax</name>
    <name type="common">Giant reed</name>
    <name type="synonym">Donax arundinaceus</name>
    <dbReference type="NCBI Taxonomy" id="35708"/>
    <lineage>
        <taxon>Eukaryota</taxon>
        <taxon>Viridiplantae</taxon>
        <taxon>Streptophyta</taxon>
        <taxon>Embryophyta</taxon>
        <taxon>Tracheophyta</taxon>
        <taxon>Spermatophyta</taxon>
        <taxon>Magnoliopsida</taxon>
        <taxon>Liliopsida</taxon>
        <taxon>Poales</taxon>
        <taxon>Poaceae</taxon>
        <taxon>PACMAD clade</taxon>
        <taxon>Arundinoideae</taxon>
        <taxon>Arundineae</taxon>
        <taxon>Arundo</taxon>
    </lineage>
</organism>
<reference evidence="1" key="1">
    <citation type="submission" date="2014-09" db="EMBL/GenBank/DDBJ databases">
        <authorList>
            <person name="Magalhaes I.L.F."/>
            <person name="Oliveira U."/>
            <person name="Santos F.R."/>
            <person name="Vidigal T.H.D.A."/>
            <person name="Brescovit A.D."/>
            <person name="Santos A.J."/>
        </authorList>
    </citation>
    <scope>NUCLEOTIDE SEQUENCE</scope>
    <source>
        <tissue evidence="1">Shoot tissue taken approximately 20 cm above the soil surface</tissue>
    </source>
</reference>
<protein>
    <submittedName>
        <fullName evidence="1">Uncharacterized protein</fullName>
    </submittedName>
</protein>
<accession>A0A0A9G5Q5</accession>
<evidence type="ECO:0000313" key="1">
    <source>
        <dbReference type="EMBL" id="JAE18794.1"/>
    </source>
</evidence>
<dbReference type="EMBL" id="GBRH01179102">
    <property type="protein sequence ID" value="JAE18794.1"/>
    <property type="molecule type" value="Transcribed_RNA"/>
</dbReference>
<name>A0A0A9G5Q5_ARUDO</name>
<reference evidence="1" key="2">
    <citation type="journal article" date="2015" name="Data Brief">
        <title>Shoot transcriptome of the giant reed, Arundo donax.</title>
        <authorList>
            <person name="Barrero R.A."/>
            <person name="Guerrero F.D."/>
            <person name="Moolhuijzen P."/>
            <person name="Goolsby J.A."/>
            <person name="Tidwell J."/>
            <person name="Bellgard S.E."/>
            <person name="Bellgard M.I."/>
        </authorList>
    </citation>
    <scope>NUCLEOTIDE SEQUENCE</scope>
    <source>
        <tissue evidence="1">Shoot tissue taken approximately 20 cm above the soil surface</tissue>
    </source>
</reference>
<proteinExistence type="predicted"/>